<evidence type="ECO:0000256" key="1">
    <source>
        <dbReference type="SAM" id="MobiDB-lite"/>
    </source>
</evidence>
<feature type="compositionally biased region" description="Pro residues" evidence="1">
    <location>
        <begin position="79"/>
        <end position="92"/>
    </location>
</feature>
<dbReference type="EMBL" id="JBGBPQ010000006">
    <property type="protein sequence ID" value="KAL1523277.1"/>
    <property type="molecule type" value="Genomic_DNA"/>
</dbReference>
<proteinExistence type="predicted"/>
<reference evidence="2 3" key="1">
    <citation type="journal article" date="2024" name="Science">
        <title>Giant polyketide synthase enzymes in the biosynthesis of giant marine polyether toxins.</title>
        <authorList>
            <person name="Fallon T.R."/>
            <person name="Shende V.V."/>
            <person name="Wierzbicki I.H."/>
            <person name="Pendleton A.L."/>
            <person name="Watervoot N.F."/>
            <person name="Auber R.P."/>
            <person name="Gonzalez D.J."/>
            <person name="Wisecaver J.H."/>
            <person name="Moore B.S."/>
        </authorList>
    </citation>
    <scope>NUCLEOTIDE SEQUENCE [LARGE SCALE GENOMIC DNA]</scope>
    <source>
        <strain evidence="2 3">12B1</strain>
    </source>
</reference>
<dbReference type="AlphaFoldDB" id="A0AB34JQW3"/>
<keyword evidence="3" id="KW-1185">Reference proteome</keyword>
<organism evidence="2 3">
    <name type="scientific">Prymnesium parvum</name>
    <name type="common">Toxic golden alga</name>
    <dbReference type="NCBI Taxonomy" id="97485"/>
    <lineage>
        <taxon>Eukaryota</taxon>
        <taxon>Haptista</taxon>
        <taxon>Haptophyta</taxon>
        <taxon>Prymnesiophyceae</taxon>
        <taxon>Prymnesiales</taxon>
        <taxon>Prymnesiaceae</taxon>
        <taxon>Prymnesium</taxon>
    </lineage>
</organism>
<gene>
    <name evidence="2" type="ORF">AB1Y20_018227</name>
</gene>
<evidence type="ECO:0000313" key="2">
    <source>
        <dbReference type="EMBL" id="KAL1523277.1"/>
    </source>
</evidence>
<evidence type="ECO:0000313" key="3">
    <source>
        <dbReference type="Proteomes" id="UP001515480"/>
    </source>
</evidence>
<dbReference type="Proteomes" id="UP001515480">
    <property type="component" value="Unassembled WGS sequence"/>
</dbReference>
<feature type="region of interest" description="Disordered" evidence="1">
    <location>
        <begin position="1"/>
        <end position="31"/>
    </location>
</feature>
<feature type="region of interest" description="Disordered" evidence="1">
    <location>
        <begin position="148"/>
        <end position="174"/>
    </location>
</feature>
<sequence>MAQRPISSDAPLGSSFDEVVVPPGSHDRRRPSEEVLGYLRVAHHEPILRPHHCTVHQRPLQHLDTTHCHTFPPSKYIGSPPPPTGTPAPPERTPAARDDDEGRESIHRWVYSEQRSTDELKRAIRYGRMTDQRYDEAQADMREQLAKPPVNYHPSWHNSRSIVKPGHWKADRTQ</sequence>
<protein>
    <submittedName>
        <fullName evidence="2">Uncharacterized protein</fullName>
    </submittedName>
</protein>
<accession>A0AB34JQW3</accession>
<feature type="region of interest" description="Disordered" evidence="1">
    <location>
        <begin position="65"/>
        <end position="110"/>
    </location>
</feature>
<comment type="caution">
    <text evidence="2">The sequence shown here is derived from an EMBL/GenBank/DDBJ whole genome shotgun (WGS) entry which is preliminary data.</text>
</comment>
<name>A0AB34JQW3_PRYPA</name>